<accession>A0ABP4T160</accession>
<dbReference type="RefSeq" id="WP_344311083.1">
    <property type="nucleotide sequence ID" value="NZ_BAAANY010000009.1"/>
</dbReference>
<gene>
    <name evidence="1" type="ORF">GCM10009765_32200</name>
</gene>
<protein>
    <recommendedName>
        <fullName evidence="3">Asp23/Gls24 family envelope stress response protein</fullName>
    </recommendedName>
</protein>
<evidence type="ECO:0000313" key="2">
    <source>
        <dbReference type="Proteomes" id="UP001500618"/>
    </source>
</evidence>
<keyword evidence="2" id="KW-1185">Reference proteome</keyword>
<comment type="caution">
    <text evidence="1">The sequence shown here is derived from an EMBL/GenBank/DDBJ whole genome shotgun (WGS) entry which is preliminary data.</text>
</comment>
<organism evidence="1 2">
    <name type="scientific">Fodinicola feengrottensis</name>
    <dbReference type="NCBI Taxonomy" id="435914"/>
    <lineage>
        <taxon>Bacteria</taxon>
        <taxon>Bacillati</taxon>
        <taxon>Actinomycetota</taxon>
        <taxon>Actinomycetes</taxon>
        <taxon>Mycobacteriales</taxon>
        <taxon>Fodinicola</taxon>
    </lineage>
</organism>
<name>A0ABP4T160_9ACTN</name>
<evidence type="ECO:0000313" key="1">
    <source>
        <dbReference type="EMBL" id="GAA1680557.1"/>
    </source>
</evidence>
<dbReference type="EMBL" id="BAAANY010000009">
    <property type="protein sequence ID" value="GAA1680557.1"/>
    <property type="molecule type" value="Genomic_DNA"/>
</dbReference>
<evidence type="ECO:0008006" key="3">
    <source>
        <dbReference type="Google" id="ProtNLM"/>
    </source>
</evidence>
<reference evidence="2" key="1">
    <citation type="journal article" date="2019" name="Int. J. Syst. Evol. Microbiol.">
        <title>The Global Catalogue of Microorganisms (GCM) 10K type strain sequencing project: providing services to taxonomists for standard genome sequencing and annotation.</title>
        <authorList>
            <consortium name="The Broad Institute Genomics Platform"/>
            <consortium name="The Broad Institute Genome Sequencing Center for Infectious Disease"/>
            <person name="Wu L."/>
            <person name="Ma J."/>
        </authorList>
    </citation>
    <scope>NUCLEOTIDE SEQUENCE [LARGE SCALE GENOMIC DNA]</scope>
    <source>
        <strain evidence="2">JCM 14718</strain>
    </source>
</reference>
<sequence length="101" mass="10294">MSQPLPSTTVHGVLADTVAAAVLLAPGVAGLRSGRFGEVATYLPGRRVLGVRLRPDGVAVDVAVLFGHSVFAVAEGVRAAVRDIVGDLPIDVTVDDVVLAP</sequence>
<dbReference type="Proteomes" id="UP001500618">
    <property type="component" value="Unassembled WGS sequence"/>
</dbReference>
<proteinExistence type="predicted"/>